<proteinExistence type="predicted"/>
<dbReference type="EMBL" id="CAFBIY010000010">
    <property type="protein sequence ID" value="CAB4846671.1"/>
    <property type="molecule type" value="Genomic_DNA"/>
</dbReference>
<accession>A0A6J7BP43</accession>
<protein>
    <submittedName>
        <fullName evidence="1">Unannotated protein</fullName>
    </submittedName>
</protein>
<organism evidence="1">
    <name type="scientific">freshwater metagenome</name>
    <dbReference type="NCBI Taxonomy" id="449393"/>
    <lineage>
        <taxon>unclassified sequences</taxon>
        <taxon>metagenomes</taxon>
        <taxon>ecological metagenomes</taxon>
    </lineage>
</organism>
<sequence length="244" mass="26872">MRGTLAITGPLGIVSSNWSTILVASRVSCRRIQQRAKQSPSGWVQTFHSTLSYASGSFWSRRRSQSTPLARRLAPDRPYCLATSAGMTPIPRRRLWKISLPNSRSSISSQKLRNFFITCLHSVMKPAGRSSFKPPMRSKLGWKRPPVADSIRFSTCSRSRNAMNTGVTAPSCTPRSPRNSDTLAMRLSSNRIVRMCWARAGASMSISFSAARMNGTSFAKLPSQSMRLTSAVTCGNVRTSVSFS</sequence>
<gene>
    <name evidence="1" type="ORF">UFOPK3267_00297</name>
</gene>
<reference evidence="1" key="1">
    <citation type="submission" date="2020-05" db="EMBL/GenBank/DDBJ databases">
        <authorList>
            <person name="Chiriac C."/>
            <person name="Salcher M."/>
            <person name="Ghai R."/>
            <person name="Kavagutti S V."/>
        </authorList>
    </citation>
    <scope>NUCLEOTIDE SEQUENCE</scope>
</reference>
<evidence type="ECO:0000313" key="1">
    <source>
        <dbReference type="EMBL" id="CAB4846671.1"/>
    </source>
</evidence>
<name>A0A6J7BP43_9ZZZZ</name>
<dbReference type="AlphaFoldDB" id="A0A6J7BP43"/>